<comment type="cofactor">
    <cofactor evidence="1">
        <name>Mn(2+)</name>
        <dbReference type="ChEBI" id="CHEBI:29035"/>
    </cofactor>
</comment>
<dbReference type="PANTHER" id="PTHR12131">
    <property type="entry name" value="ATP-DEPENDENT RNA AND DNA HELICASE"/>
    <property type="match status" value="1"/>
</dbReference>
<dbReference type="VGNC" id="VGNC:93628">
    <property type="gene designation" value="SUPV3L1"/>
</dbReference>
<sequence length="740" mass="83134">MSLPRCALLWARLPAGRQAGHRAAVCSALRGSKAPNTSLFVPLTVKPQGPSADGDVGAELTRPLDKNEVKKILDKFYKRKEIQKLGADYGLDARLFHQAFISFRNYIMQSHSLDVDIHIILNDICFSAAHVDDLFPFFLRHAKQIFPVLECKDDLRKISDLRIPPNWYPEARAIQRKIIFHSGPTNSGKTYHAIQKYLSAKSGVYCGPLKLLAHEIFEKSNAAGVPCDLVTGEERVTVEPDGKQAAHVACTVEMCSVTTPYEVAVIDEIQMIKDPARGWAWTRALLGLCAKEIHLCGESAAIDLVTELMYTTGEDVEVRTYKRLTPISVLDHALESLDNLRPGDCIVCFSKNDIYSVSRQIEIRGLESAVIYGSLPPGTKLAQAKKFNDPDDPCKILVATDAIGMGLNLSIRRIIFYSLMKPSINEKGEREIEPITTSQALQIAGRAGRFSSKFKEGEVTTMHREDLNLLKEILSRPVDPIKVGCNIDIFVDFSQVDGQYFVCNMDDFKFSAELIQHIPLSLRVRYVFCTAPINKKQPFVCSSLLQFARQYSRNEPLTFSWLRRYIKWPLLPPKNIKDLMDLEAVHDVLDLYLWLSYRFIDMFPDASLVRDLQKQLDGIIQDGVHNITKLIKISETHKLLNLEGLSAERSSRLSGTLKSQARRNRSTKALGSKAAEPLSPAAGEKSLASRLVQQGLLTADMLKQLEKEWMTQQTEHGKERTESGTYSKGTRRKKKDPDSD</sequence>
<reference evidence="20" key="2">
    <citation type="journal article" date="2020" name="Gigascience">
        <title>An improved pig reference genome sequence to enable pig genetics and genomics research.</title>
        <authorList>
            <person name="Warr A."/>
            <person name="Affara N."/>
            <person name="Aken B."/>
            <person name="Beiki H."/>
            <person name="Bickhart D.M."/>
            <person name="Billis K."/>
            <person name="Chow W."/>
            <person name="Eory L."/>
            <person name="Finlayson H.A."/>
            <person name="Flicek P."/>
            <person name="Giron C.G."/>
            <person name="Griffin D.K."/>
            <person name="Hall R."/>
            <person name="Hannum G."/>
            <person name="Hourlier T."/>
            <person name="Howe K."/>
            <person name="Hume D.A."/>
            <person name="Izuogu O."/>
            <person name="Kim K."/>
            <person name="Koren S."/>
            <person name="Liu H."/>
            <person name="Manchanda N."/>
            <person name="Martin F.J."/>
            <person name="Nonneman D.J."/>
            <person name="O'Connor R.E."/>
            <person name="Phillippy A.M."/>
            <person name="Rohrer G.A."/>
            <person name="Rosen B.D."/>
            <person name="Rund L.A."/>
            <person name="Sargent C.A."/>
            <person name="Schook L.B."/>
            <person name="Schroeder S.G."/>
            <person name="Schwartz A.S."/>
            <person name="Skinner B.M."/>
            <person name="Talbot R."/>
            <person name="Tseng E."/>
            <person name="Tuggle C.K."/>
            <person name="Watson M."/>
            <person name="Smith T.P.L."/>
            <person name="Archibald A.L."/>
        </authorList>
    </citation>
    <scope>NUCLEOTIDE SEQUENCE [LARGE SCALE GENOMIC DNA]</scope>
    <source>
        <strain evidence="20">Duroc</strain>
    </source>
</reference>
<dbReference type="eggNOG" id="KOG0953">
    <property type="taxonomic scope" value="Eukaryota"/>
</dbReference>
<keyword evidence="21" id="KW-1185">Reference proteome</keyword>
<dbReference type="GO" id="GO:0042803">
    <property type="term" value="F:protein homodimerization activity"/>
    <property type="evidence" value="ECO:0007669"/>
    <property type="project" value="Ensembl"/>
</dbReference>
<dbReference type="Pfam" id="PF22527">
    <property type="entry name" value="DEXQc_Suv3"/>
    <property type="match status" value="1"/>
</dbReference>
<evidence type="ECO:0000256" key="12">
    <source>
        <dbReference type="ARBA" id="ARBA00023128"/>
    </source>
</evidence>
<comment type="cofactor">
    <cofactor evidence="2">
        <name>Mg(2+)</name>
        <dbReference type="ChEBI" id="CHEBI:18420"/>
    </cofactor>
</comment>
<gene>
    <name evidence="20 22" type="primary">SUPV3L1</name>
</gene>
<keyword evidence="11" id="KW-0809">Transit peptide</keyword>
<evidence type="ECO:0000256" key="4">
    <source>
        <dbReference type="ARBA" id="ARBA00008708"/>
    </source>
</evidence>
<dbReference type="FunFam" id="3.40.50.300:FF:000446">
    <property type="entry name" value="ATP-dependent RNA helicase SUPV3L1, mitochondrial"/>
    <property type="match status" value="1"/>
</dbReference>
<keyword evidence="23" id="KW-1267">Proteomics identification</keyword>
<name>F1SUG1_PIG</name>
<accession>F1SUG1</accession>
<dbReference type="InterPro" id="IPR001650">
    <property type="entry name" value="Helicase_C-like"/>
</dbReference>
<dbReference type="GO" id="GO:0006310">
    <property type="term" value="P:DNA recombination"/>
    <property type="evidence" value="ECO:0007669"/>
    <property type="project" value="Ensembl"/>
</dbReference>
<dbReference type="GO" id="GO:0007005">
    <property type="term" value="P:mitochondrion organization"/>
    <property type="evidence" value="ECO:0007669"/>
    <property type="project" value="Ensembl"/>
</dbReference>
<evidence type="ECO:0000256" key="1">
    <source>
        <dbReference type="ARBA" id="ARBA00001936"/>
    </source>
</evidence>
<evidence type="ECO:0000256" key="18">
    <source>
        <dbReference type="SAM" id="MobiDB-lite"/>
    </source>
</evidence>
<dbReference type="GO" id="GO:0034458">
    <property type="term" value="F:3'-5' RNA helicase activity"/>
    <property type="evidence" value="ECO:0007669"/>
    <property type="project" value="Ensembl"/>
</dbReference>
<dbReference type="PaxDb" id="9823-ENSSSCP00000010929"/>
<dbReference type="SMART" id="SM00490">
    <property type="entry name" value="HELICc"/>
    <property type="match status" value="1"/>
</dbReference>
<comment type="similarity">
    <text evidence="4">Belongs to the helicase family.</text>
</comment>
<evidence type="ECO:0000256" key="17">
    <source>
        <dbReference type="ARBA" id="ARBA00064833"/>
    </source>
</evidence>
<evidence type="ECO:0000256" key="15">
    <source>
        <dbReference type="ARBA" id="ARBA00047984"/>
    </source>
</evidence>
<dbReference type="Gene3D" id="1.20.58.1080">
    <property type="match status" value="1"/>
</dbReference>
<dbReference type="Gene3D" id="1.20.272.40">
    <property type="match status" value="1"/>
</dbReference>
<dbReference type="PROSITE" id="PS51194">
    <property type="entry name" value="HELICASE_CTER"/>
    <property type="match status" value="1"/>
</dbReference>
<keyword evidence="12" id="KW-0496">Mitochondrion</keyword>
<reference evidence="20" key="4">
    <citation type="submission" date="2025-09" db="UniProtKB">
        <authorList>
            <consortium name="Ensembl"/>
        </authorList>
    </citation>
    <scope>IDENTIFICATION</scope>
</reference>
<evidence type="ECO:0000256" key="13">
    <source>
        <dbReference type="ARBA" id="ARBA00023271"/>
    </source>
</evidence>
<dbReference type="Proteomes" id="UP000008227">
    <property type="component" value="Chromosome 14"/>
</dbReference>
<dbReference type="GO" id="GO:0035945">
    <property type="term" value="P:mitochondrial ncRNA surveillance"/>
    <property type="evidence" value="ECO:0007669"/>
    <property type="project" value="Ensembl"/>
</dbReference>
<dbReference type="EC" id="3.6.4.13" evidence="5"/>
<dbReference type="GO" id="GO:0003678">
    <property type="term" value="F:DNA helicase activity"/>
    <property type="evidence" value="ECO:0007669"/>
    <property type="project" value="Ensembl"/>
</dbReference>
<keyword evidence="8" id="KW-0378">Hydrolase</keyword>
<dbReference type="Gene3D" id="1.10.1740.140">
    <property type="match status" value="1"/>
</dbReference>
<keyword evidence="9" id="KW-0347">Helicase</keyword>
<comment type="function">
    <text evidence="16">Major helicase player in mitochondrial RNA metabolism. Component of the mitochondrial degradosome (mtEXO) complex, that degrades 3' overhang double-stranded RNA with a 3'-to-5' directionality in an ATP-dependent manner. Involved in the degradation of non-coding mitochondrial transcripts (MT-ncRNA) and tRNA-like molecules. ATPase and ATP-dependent multisubstrate helicase, able to unwind double-stranded (ds) DNA and RNA, and RNA/DNA heteroduplexes in the 5'-to-3' direction. Plays a role in the RNA surveillance system in mitochondria; regulates the stability of mature mRNAs, the removal of aberrantly formed mRNAs and the rapid degradation of non coding processing intermediates. Also implicated in recombination and chromatin maintenance pathways. May protect cells from apoptosis. Associates with mitochondrial DNA.</text>
</comment>
<dbReference type="Pfam" id="PF18147">
    <property type="entry name" value="Suv3_C_1"/>
    <property type="match status" value="1"/>
</dbReference>
<dbReference type="PANTHER" id="PTHR12131:SF1">
    <property type="entry name" value="ATP-DEPENDENT RNA HELICASE SUPV3L1, MITOCHONDRIAL-RELATED"/>
    <property type="match status" value="1"/>
</dbReference>
<evidence type="ECO:0000313" key="22">
    <source>
        <dbReference type="VGNC" id="VGNC:93628"/>
    </source>
</evidence>
<dbReference type="Gene3D" id="3.40.50.300">
    <property type="entry name" value="P-loop containing nucleotide triphosphate hydrolases"/>
    <property type="match status" value="2"/>
</dbReference>
<evidence type="ECO:0000256" key="8">
    <source>
        <dbReference type="ARBA" id="ARBA00022801"/>
    </source>
</evidence>
<dbReference type="InterPro" id="IPR041453">
    <property type="entry name" value="Suv3_N"/>
</dbReference>
<organism evidence="20 21">
    <name type="scientific">Sus scrofa</name>
    <name type="common">Pig</name>
    <dbReference type="NCBI Taxonomy" id="9823"/>
    <lineage>
        <taxon>Eukaryota</taxon>
        <taxon>Metazoa</taxon>
        <taxon>Chordata</taxon>
        <taxon>Craniata</taxon>
        <taxon>Vertebrata</taxon>
        <taxon>Euteleostomi</taxon>
        <taxon>Mammalia</taxon>
        <taxon>Eutheria</taxon>
        <taxon>Laurasiatheria</taxon>
        <taxon>Artiodactyla</taxon>
        <taxon>Suina</taxon>
        <taxon>Suidae</taxon>
        <taxon>Sus</taxon>
    </lineage>
</organism>
<proteinExistence type="evidence at protein level"/>
<evidence type="ECO:0000313" key="21">
    <source>
        <dbReference type="Proteomes" id="UP000008227"/>
    </source>
</evidence>
<dbReference type="InterPro" id="IPR055206">
    <property type="entry name" value="DEXQc_SUV3"/>
</dbReference>
<dbReference type="SUPFAM" id="SSF52540">
    <property type="entry name" value="P-loop containing nucleoside triphosphate hydrolases"/>
    <property type="match status" value="1"/>
</dbReference>
<dbReference type="GO" id="GO:0003725">
    <property type="term" value="F:double-stranded RNA binding"/>
    <property type="evidence" value="ECO:0007669"/>
    <property type="project" value="Ensembl"/>
</dbReference>
<evidence type="ECO:0000256" key="6">
    <source>
        <dbReference type="ARBA" id="ARBA00021960"/>
    </source>
</evidence>
<dbReference type="FunFam" id="3.40.50.300:FF:000269">
    <property type="entry name" value="ATP-dependent RNA helicase SUPV3L1, mitochondrial"/>
    <property type="match status" value="1"/>
</dbReference>
<evidence type="ECO:0000256" key="2">
    <source>
        <dbReference type="ARBA" id="ARBA00001946"/>
    </source>
</evidence>
<comment type="catalytic activity">
    <reaction evidence="15">
        <text>ATP + H2O = ADP + phosphate + H(+)</text>
        <dbReference type="Rhea" id="RHEA:13065"/>
        <dbReference type="ChEBI" id="CHEBI:15377"/>
        <dbReference type="ChEBI" id="CHEBI:15378"/>
        <dbReference type="ChEBI" id="CHEBI:30616"/>
        <dbReference type="ChEBI" id="CHEBI:43474"/>
        <dbReference type="ChEBI" id="CHEBI:456216"/>
        <dbReference type="EC" id="3.6.4.13"/>
    </reaction>
</comment>
<dbReference type="GO" id="GO:0045025">
    <property type="term" value="C:mitochondrial degradosome"/>
    <property type="evidence" value="ECO:0000318"/>
    <property type="project" value="GO_Central"/>
</dbReference>
<dbReference type="InterPro" id="IPR027417">
    <property type="entry name" value="P-loop_NTPase"/>
</dbReference>
<keyword evidence="13" id="KW-1135">Mitochondrion nucleoid</keyword>
<dbReference type="AlphaFoldDB" id="F1SUG1"/>
<dbReference type="GO" id="GO:0003677">
    <property type="term" value="F:DNA binding"/>
    <property type="evidence" value="ECO:0007669"/>
    <property type="project" value="Ensembl"/>
</dbReference>
<dbReference type="GO" id="GO:0005634">
    <property type="term" value="C:nucleus"/>
    <property type="evidence" value="ECO:0007669"/>
    <property type="project" value="Ensembl"/>
</dbReference>
<reference evidence="20" key="3">
    <citation type="submission" date="2025-08" db="UniProtKB">
        <authorList>
            <consortium name="Ensembl"/>
        </authorList>
    </citation>
    <scope>IDENTIFICATION</scope>
</reference>
<dbReference type="GO" id="GO:0042645">
    <property type="term" value="C:mitochondrial nucleoid"/>
    <property type="evidence" value="ECO:0007669"/>
    <property type="project" value="UniProtKB-SubCell"/>
</dbReference>
<dbReference type="GO" id="GO:0043066">
    <property type="term" value="P:negative regulation of apoptotic process"/>
    <property type="evidence" value="ECO:0007669"/>
    <property type="project" value="Ensembl"/>
</dbReference>
<evidence type="ECO:0000256" key="11">
    <source>
        <dbReference type="ARBA" id="ARBA00022946"/>
    </source>
</evidence>
<dbReference type="Bgee" id="ENSSSCG00000010251">
    <property type="expression patterns" value="Expressed in oocyte and 45 other cell types or tissues"/>
</dbReference>
<dbReference type="InterPro" id="IPR044774">
    <property type="entry name" value="Suv3_DEXQc"/>
</dbReference>
<dbReference type="InterPro" id="IPR050699">
    <property type="entry name" value="RNA-DNA_Helicase"/>
</dbReference>
<dbReference type="Pfam" id="PF00271">
    <property type="entry name" value="Helicase_C"/>
    <property type="match status" value="1"/>
</dbReference>
<feature type="region of interest" description="Disordered" evidence="18">
    <location>
        <begin position="708"/>
        <end position="740"/>
    </location>
</feature>
<keyword evidence="10" id="KW-0067">ATP-binding</keyword>
<evidence type="ECO:0007829" key="23">
    <source>
        <dbReference type="PeptideAtlas" id="F1SUG1"/>
    </source>
</evidence>
<evidence type="ECO:0000256" key="14">
    <source>
        <dbReference type="ARBA" id="ARBA00031873"/>
    </source>
</evidence>
<dbReference type="CDD" id="cd17913">
    <property type="entry name" value="DEXQc_Suv3"/>
    <property type="match status" value="1"/>
</dbReference>
<protein>
    <recommendedName>
        <fullName evidence="6">ATP-dependent RNA helicase SUPV3L1, mitochondrial</fullName>
        <ecNumber evidence="5">3.6.4.13</ecNumber>
    </recommendedName>
    <alternativeName>
        <fullName evidence="14">Suppressor of var1 3-like protein 1</fullName>
    </alternativeName>
</protein>
<evidence type="ECO:0000256" key="10">
    <source>
        <dbReference type="ARBA" id="ARBA00022840"/>
    </source>
</evidence>
<evidence type="ECO:0000256" key="16">
    <source>
        <dbReference type="ARBA" id="ARBA00059444"/>
    </source>
</evidence>
<dbReference type="Pfam" id="PF18114">
    <property type="entry name" value="Suv3_N"/>
    <property type="match status" value="1"/>
</dbReference>
<comment type="subunit">
    <text evidence="17">Homodimer; in free form. Component of the mitochondrial degradosome (mtEXO) complex which is a heteropentamer containing 2 copies of SUPV3L1 and 3 copies of PNPT1. As part of mitochondrial degradosome complex, interacts with GRSF1 in a RNA-dependent manner; the interaction enhances the activity of the complex. Interacts with LAMTOR5/HBXIP, WRN and BLM.</text>
</comment>
<feature type="compositionally biased region" description="Basic and acidic residues" evidence="18">
    <location>
        <begin position="708"/>
        <end position="722"/>
    </location>
</feature>
<dbReference type="InParanoid" id="F1SUG1"/>
<dbReference type="HOGENOM" id="CLU_010647_3_2_1"/>
<dbReference type="FunFam" id="1.20.58.1080:FF:000001">
    <property type="entry name" value="ATP-dependent RNA helicase SUPV3L1, mitochondrial"/>
    <property type="match status" value="1"/>
</dbReference>
<evidence type="ECO:0000256" key="7">
    <source>
        <dbReference type="ARBA" id="ARBA00022741"/>
    </source>
</evidence>
<dbReference type="InterPro" id="IPR022192">
    <property type="entry name" value="SUV3_C"/>
</dbReference>
<dbReference type="CDD" id="cd18805">
    <property type="entry name" value="SF2_C_suv3"/>
    <property type="match status" value="1"/>
</dbReference>
<dbReference type="ExpressionAtlas" id="F1SUG1">
    <property type="expression patterns" value="baseline and differential"/>
</dbReference>
<evidence type="ECO:0000313" key="20">
    <source>
        <dbReference type="Ensembl" id="ENSSSCP00000010929.5"/>
    </source>
</evidence>
<feature type="region of interest" description="Disordered" evidence="18">
    <location>
        <begin position="653"/>
        <end position="685"/>
    </location>
</feature>
<dbReference type="Ensembl" id="ENSSSCT00000011221.5">
    <property type="protein sequence ID" value="ENSSSCP00000010929.5"/>
    <property type="gene ID" value="ENSSSCG00000010251.5"/>
</dbReference>
<dbReference type="GO" id="GO:0030307">
    <property type="term" value="P:positive regulation of cell growth"/>
    <property type="evidence" value="ECO:0007669"/>
    <property type="project" value="Ensembl"/>
</dbReference>
<reference evidence="21" key="1">
    <citation type="submission" date="2009-11" db="EMBL/GenBank/DDBJ databases">
        <authorList>
            <consortium name="Porcine genome sequencing project"/>
        </authorList>
    </citation>
    <scope>NUCLEOTIDE SEQUENCE [LARGE SCALE GENOMIC DNA]</scope>
    <source>
        <strain evidence="21">Duroc</strain>
    </source>
</reference>
<keyword evidence="7" id="KW-0547">Nucleotide-binding</keyword>
<dbReference type="GeneTree" id="ENSGT00390000003100"/>
<evidence type="ECO:0000256" key="3">
    <source>
        <dbReference type="ARBA" id="ARBA00004436"/>
    </source>
</evidence>
<dbReference type="STRING" id="9823.ENSSSCP00000010929"/>
<evidence type="ECO:0000259" key="19">
    <source>
        <dbReference type="PROSITE" id="PS51194"/>
    </source>
</evidence>
<dbReference type="GO" id="GO:0005524">
    <property type="term" value="F:ATP binding"/>
    <property type="evidence" value="ECO:0007669"/>
    <property type="project" value="UniProtKB-KW"/>
</dbReference>
<comment type="subcellular location">
    <subcellularLocation>
        <location evidence="3">Mitochondrion matrix</location>
        <location evidence="3">Mitochondrion nucleoid</location>
    </subcellularLocation>
</comment>
<dbReference type="GO" id="GO:0000965">
    <property type="term" value="P:mitochondrial RNA 3'-end processing"/>
    <property type="evidence" value="ECO:0000318"/>
    <property type="project" value="GO_Central"/>
</dbReference>
<evidence type="ECO:0000256" key="5">
    <source>
        <dbReference type="ARBA" id="ARBA00012552"/>
    </source>
</evidence>
<dbReference type="GO" id="GO:0016787">
    <property type="term" value="F:hydrolase activity"/>
    <property type="evidence" value="ECO:0007669"/>
    <property type="project" value="UniProtKB-KW"/>
</dbReference>
<dbReference type="Pfam" id="PF12513">
    <property type="entry name" value="SUV3_C"/>
    <property type="match status" value="1"/>
</dbReference>
<dbReference type="PeptideAtlas" id="F1SUG1"/>
<dbReference type="InterPro" id="IPR041082">
    <property type="entry name" value="Suv3_C_1"/>
</dbReference>
<dbReference type="FunFam" id="1.10.1740.140:FF:000001">
    <property type="entry name" value="ATP-dependent RNA helicase SUPV3L1, mitochondrial"/>
    <property type="match status" value="1"/>
</dbReference>
<evidence type="ECO:0000256" key="9">
    <source>
        <dbReference type="ARBA" id="ARBA00022806"/>
    </source>
</evidence>
<dbReference type="GO" id="GO:0000962">
    <property type="term" value="P:positive regulation of mitochondrial RNA catabolic process"/>
    <property type="evidence" value="ECO:0007669"/>
    <property type="project" value="Ensembl"/>
</dbReference>
<feature type="domain" description="Helicase C-terminal" evidence="19">
    <location>
        <begin position="329"/>
        <end position="489"/>
    </location>
</feature>
<dbReference type="GO" id="GO:0035946">
    <property type="term" value="P:mitochondrial mRNA surveillance"/>
    <property type="evidence" value="ECO:0007669"/>
    <property type="project" value="Ensembl"/>
</dbReference>
<dbReference type="FunCoup" id="F1SUG1">
    <property type="interactions" value="2794"/>
</dbReference>